<reference evidence="6 7" key="1">
    <citation type="submission" date="2016-04" db="EMBL/GenBank/DDBJ databases">
        <authorList>
            <person name="Evans L.H."/>
            <person name="Alamgir A."/>
            <person name="Owens N."/>
            <person name="Weber N.D."/>
            <person name="Virtaneva K."/>
            <person name="Barbian K."/>
            <person name="Babar A."/>
            <person name="Rosenke K."/>
        </authorList>
    </citation>
    <scope>NUCLEOTIDE SEQUENCE [LARGE SCALE GENOMIC DNA]</scope>
    <source>
        <strain evidence="6 7">LMa1</strain>
    </source>
</reference>
<evidence type="ECO:0000313" key="7">
    <source>
        <dbReference type="Proteomes" id="UP000078532"/>
    </source>
</evidence>
<evidence type="ECO:0008006" key="8">
    <source>
        <dbReference type="Google" id="ProtNLM"/>
    </source>
</evidence>
<evidence type="ECO:0000313" key="6">
    <source>
        <dbReference type="EMBL" id="OAT85260.1"/>
    </source>
</evidence>
<dbReference type="Gene3D" id="3.40.50.11890">
    <property type="match status" value="1"/>
</dbReference>
<name>A0A1B7LGR5_9FIRM</name>
<evidence type="ECO:0000256" key="2">
    <source>
        <dbReference type="ARBA" id="ARBA00005806"/>
    </source>
</evidence>
<proteinExistence type="inferred from homology"/>
<sequence>MIQDLLAEFVEAVNFPGRHAREWKKEHGGRVIGWLPADVPEELIHAAGFMPFGVPGGHSGVGLADAHLQGWVCSLARSCLALAVQGQLEFLDGLIIPHICDTTRMLGGIWQHVHPLPFMEYYRLPRQVERPSARRYLQAELQRLKSRLEEFSGREISPEQLNRSISLYNRSRSLLRTLSRLHRENPGRLGSRMFYDVVKSAMFMPREKYTGLLEKLVNCIQKEKMERPASVRIPLLLSGAVAEPPEILDMIDQAGGAVVADDMQTGYRYFAVDAPEDGDPLAALAVRQLNQIPGALFDPRNNPRAAFLVEKARNHGVAGVIFLHLKYCEPENYDYYDNQQALDRAGIPGLRLETELGTSSLEQMRTRLQAFLEMVEGTADGG</sequence>
<dbReference type="PANTHER" id="PTHR30548">
    <property type="entry name" value="2-HYDROXYGLUTARYL-COA DEHYDRATASE, D-COMPONENT-RELATED"/>
    <property type="match status" value="1"/>
</dbReference>
<comment type="similarity">
    <text evidence="2">Belongs to the FldB/FldC dehydratase alpha/beta subunit family.</text>
</comment>
<keyword evidence="3" id="KW-0479">Metal-binding</keyword>
<dbReference type="GO" id="GO:0046872">
    <property type="term" value="F:metal ion binding"/>
    <property type="evidence" value="ECO:0007669"/>
    <property type="project" value="UniProtKB-KW"/>
</dbReference>
<dbReference type="Pfam" id="PF06050">
    <property type="entry name" value="HGD-D"/>
    <property type="match status" value="1"/>
</dbReference>
<comment type="caution">
    <text evidence="6">The sequence shown here is derived from an EMBL/GenBank/DDBJ whole genome shotgun (WGS) entry which is preliminary data.</text>
</comment>
<dbReference type="AlphaFoldDB" id="A0A1B7LGR5"/>
<protein>
    <recommendedName>
        <fullName evidence="8">Benzoyl-CoA reductase</fullName>
    </recommendedName>
</protein>
<dbReference type="Proteomes" id="UP000078532">
    <property type="component" value="Unassembled WGS sequence"/>
</dbReference>
<keyword evidence="4" id="KW-0408">Iron</keyword>
<dbReference type="GO" id="GO:0051536">
    <property type="term" value="F:iron-sulfur cluster binding"/>
    <property type="evidence" value="ECO:0007669"/>
    <property type="project" value="UniProtKB-KW"/>
</dbReference>
<evidence type="ECO:0000256" key="4">
    <source>
        <dbReference type="ARBA" id="ARBA00023004"/>
    </source>
</evidence>
<evidence type="ECO:0000256" key="3">
    <source>
        <dbReference type="ARBA" id="ARBA00022723"/>
    </source>
</evidence>
<dbReference type="PANTHER" id="PTHR30548:SF5">
    <property type="entry name" value="SUBUNIT OF OXYGEN-SENSITIVE 2-HYDROXYISOCAPROYL-COA DEHYDRATASE"/>
    <property type="match status" value="1"/>
</dbReference>
<keyword evidence="7" id="KW-1185">Reference proteome</keyword>
<dbReference type="InterPro" id="IPR010327">
    <property type="entry name" value="FldB/FldC_alpha/beta"/>
</dbReference>
<dbReference type="RefSeq" id="WP_066667013.1">
    <property type="nucleotide sequence ID" value="NZ_LYVF01000069.1"/>
</dbReference>
<evidence type="ECO:0000256" key="5">
    <source>
        <dbReference type="ARBA" id="ARBA00023014"/>
    </source>
</evidence>
<dbReference type="Gene3D" id="1.20.1270.370">
    <property type="match status" value="1"/>
</dbReference>
<keyword evidence="5" id="KW-0411">Iron-sulfur</keyword>
<dbReference type="STRING" id="1838280.A6M21_06885"/>
<comment type="cofactor">
    <cofactor evidence="1">
        <name>[4Fe-4S] cluster</name>
        <dbReference type="ChEBI" id="CHEBI:49883"/>
    </cofactor>
</comment>
<organism evidence="6 7">
    <name type="scientific">Desulfotomaculum copahuensis</name>
    <dbReference type="NCBI Taxonomy" id="1838280"/>
    <lineage>
        <taxon>Bacteria</taxon>
        <taxon>Bacillati</taxon>
        <taxon>Bacillota</taxon>
        <taxon>Clostridia</taxon>
        <taxon>Eubacteriales</taxon>
        <taxon>Desulfotomaculaceae</taxon>
        <taxon>Desulfotomaculum</taxon>
    </lineage>
</organism>
<dbReference type="GO" id="GO:0016836">
    <property type="term" value="F:hydro-lyase activity"/>
    <property type="evidence" value="ECO:0007669"/>
    <property type="project" value="UniProtKB-ARBA"/>
</dbReference>
<dbReference type="EMBL" id="LYVF01000069">
    <property type="protein sequence ID" value="OAT85260.1"/>
    <property type="molecule type" value="Genomic_DNA"/>
</dbReference>
<dbReference type="OrthoDB" id="355459at2"/>
<evidence type="ECO:0000256" key="1">
    <source>
        <dbReference type="ARBA" id="ARBA00001966"/>
    </source>
</evidence>
<dbReference type="Gene3D" id="3.40.50.11900">
    <property type="match status" value="1"/>
</dbReference>
<gene>
    <name evidence="6" type="ORF">A6M21_06885</name>
</gene>
<accession>A0A1B7LGR5</accession>